<feature type="domain" description="Aminotransferase class V" evidence="9">
    <location>
        <begin position="39"/>
        <end position="127"/>
    </location>
</feature>
<dbReference type="InterPro" id="IPR015422">
    <property type="entry name" value="PyrdxlP-dep_Trfase_small"/>
</dbReference>
<evidence type="ECO:0000256" key="3">
    <source>
        <dbReference type="ARBA" id="ARBA00012239"/>
    </source>
</evidence>
<dbReference type="InterPro" id="IPR015424">
    <property type="entry name" value="PyrdxlP-dep_Trfase"/>
</dbReference>
<dbReference type="CDD" id="cd06453">
    <property type="entry name" value="SufS_like"/>
    <property type="match status" value="1"/>
</dbReference>
<evidence type="ECO:0000256" key="6">
    <source>
        <dbReference type="ARBA" id="ARBA00050776"/>
    </source>
</evidence>
<comment type="caution">
    <text evidence="10">The sequence shown here is derived from an EMBL/GenBank/DDBJ whole genome shotgun (WGS) entry which is preliminary data.</text>
</comment>
<evidence type="ECO:0000313" key="10">
    <source>
        <dbReference type="EMBL" id="KXI16733.1"/>
    </source>
</evidence>
<sequence>MTEENIMREFSDLRAQFPILRRTVHGNSLYDTVHGKPLIYLDSAATAQKPQVVIDAESEFYETINASVHRGAHELAALSTIAFEDARAKIARLVGACAESGREEIVVTTGATGALNLLATSIGNASAKARIYKKDSDNSADFDNSVDFANSADFRKNFALHEGDVIVVSRADHHSVLLPFQELAFRTGAELRWIDVREDGRVRTDSNYLKNIIDSRTKIVAVTHISNVTGAITDVSPICKRAHEVGAIFVLDACQSVPHIHVDFHALNVDFAAFSAHKMYGPTGVGFLYGKHDLLQALPPASFGGSMVELAWLNKPAQYMDAPYRFEAGTQPVAQMVASGVAADWLRSLDMNRVAKHENEIAAELMKLKDIPGVRVLGPVDLNNRIGTVSFEVDGVHPHDVGQFLDAQGIAIRVGHHCAQPIHRHFGVYASNRASVGVYNTIDEARALVKAVSLVRNYFGV</sequence>
<dbReference type="InterPro" id="IPR015421">
    <property type="entry name" value="PyrdxlP-dep_Trfase_major"/>
</dbReference>
<dbReference type="GO" id="GO:0006534">
    <property type="term" value="P:cysteine metabolic process"/>
    <property type="evidence" value="ECO:0007669"/>
    <property type="project" value="UniProtKB-UniRule"/>
</dbReference>
<dbReference type="PROSITE" id="PS00595">
    <property type="entry name" value="AA_TRANSFER_CLASS_5"/>
    <property type="match status" value="1"/>
</dbReference>
<dbReference type="PANTHER" id="PTHR43586">
    <property type="entry name" value="CYSTEINE DESULFURASE"/>
    <property type="match status" value="1"/>
</dbReference>
<comment type="catalytic activity">
    <reaction evidence="6 8">
        <text>(sulfur carrier)-H + L-cysteine = (sulfur carrier)-SH + L-alanine</text>
        <dbReference type="Rhea" id="RHEA:43892"/>
        <dbReference type="Rhea" id="RHEA-COMP:14737"/>
        <dbReference type="Rhea" id="RHEA-COMP:14739"/>
        <dbReference type="ChEBI" id="CHEBI:29917"/>
        <dbReference type="ChEBI" id="CHEBI:35235"/>
        <dbReference type="ChEBI" id="CHEBI:57972"/>
        <dbReference type="ChEBI" id="CHEBI:64428"/>
        <dbReference type="EC" id="2.8.1.7"/>
    </reaction>
</comment>
<dbReference type="NCBIfam" id="TIGR01979">
    <property type="entry name" value="sufS"/>
    <property type="match status" value="1"/>
</dbReference>
<keyword evidence="5 8" id="KW-0663">Pyridoxal phosphate</keyword>
<dbReference type="Gene3D" id="3.40.640.10">
    <property type="entry name" value="Type I PLP-dependent aspartate aminotransferase-like (Major domain)"/>
    <property type="match status" value="1"/>
</dbReference>
<keyword evidence="4 8" id="KW-0808">Transferase</keyword>
<evidence type="ECO:0000256" key="7">
    <source>
        <dbReference type="RuleBase" id="RU004504"/>
    </source>
</evidence>
<evidence type="ECO:0000256" key="5">
    <source>
        <dbReference type="ARBA" id="ARBA00022898"/>
    </source>
</evidence>
<dbReference type="InterPro" id="IPR020578">
    <property type="entry name" value="Aminotrans_V_PyrdxlP_BS"/>
</dbReference>
<comment type="function">
    <text evidence="8">Catalyzes the removal of elemental sulfur and selenium atoms from L-cysteine, L-cystine, L-selenocysteine, and L-selenocystine to produce L-alanine.</text>
</comment>
<dbReference type="Proteomes" id="UP000070505">
    <property type="component" value="Unassembled WGS sequence"/>
</dbReference>
<dbReference type="SUPFAM" id="SSF53383">
    <property type="entry name" value="PLP-dependent transferases"/>
    <property type="match status" value="1"/>
</dbReference>
<dbReference type="AlphaFoldDB" id="A0A135Z582"/>
<dbReference type="InterPro" id="IPR000192">
    <property type="entry name" value="Aminotrans_V_dom"/>
</dbReference>
<gene>
    <name evidence="10" type="ORF">HMPREF3230_00891</name>
</gene>
<organism evidence="10 11">
    <name type="scientific">Gardnerella vaginalis</name>
    <dbReference type="NCBI Taxonomy" id="2702"/>
    <lineage>
        <taxon>Bacteria</taxon>
        <taxon>Bacillati</taxon>
        <taxon>Actinomycetota</taxon>
        <taxon>Actinomycetes</taxon>
        <taxon>Bifidobacteriales</taxon>
        <taxon>Bifidobacteriaceae</taxon>
        <taxon>Gardnerella</taxon>
    </lineage>
</organism>
<accession>A0A135Z582</accession>
<feature type="domain" description="Aminotransferase class V" evidence="9">
    <location>
        <begin position="160"/>
        <end position="447"/>
    </location>
</feature>
<evidence type="ECO:0000256" key="8">
    <source>
        <dbReference type="RuleBase" id="RU004506"/>
    </source>
</evidence>
<dbReference type="EMBL" id="LSRC01000037">
    <property type="protein sequence ID" value="KXI16733.1"/>
    <property type="molecule type" value="Genomic_DNA"/>
</dbReference>
<dbReference type="EC" id="2.8.1.7" evidence="3 8"/>
<dbReference type="GO" id="GO:0031071">
    <property type="term" value="F:cysteine desulfurase activity"/>
    <property type="evidence" value="ECO:0007669"/>
    <property type="project" value="UniProtKB-UniRule"/>
</dbReference>
<evidence type="ECO:0000259" key="9">
    <source>
        <dbReference type="Pfam" id="PF00266"/>
    </source>
</evidence>
<evidence type="ECO:0000256" key="2">
    <source>
        <dbReference type="ARBA" id="ARBA00010447"/>
    </source>
</evidence>
<dbReference type="PANTHER" id="PTHR43586:SF8">
    <property type="entry name" value="CYSTEINE DESULFURASE 1, CHLOROPLASTIC"/>
    <property type="match status" value="1"/>
</dbReference>
<dbReference type="GO" id="GO:0030170">
    <property type="term" value="F:pyridoxal phosphate binding"/>
    <property type="evidence" value="ECO:0007669"/>
    <property type="project" value="UniProtKB-UniRule"/>
</dbReference>
<dbReference type="InterPro" id="IPR010970">
    <property type="entry name" value="Cys_dSase_SufS"/>
</dbReference>
<evidence type="ECO:0000256" key="4">
    <source>
        <dbReference type="ARBA" id="ARBA00022679"/>
    </source>
</evidence>
<comment type="similarity">
    <text evidence="2 8">Belongs to the class-V pyridoxal-phosphate-dependent aminotransferase family. Csd subfamily.</text>
</comment>
<evidence type="ECO:0000256" key="1">
    <source>
        <dbReference type="ARBA" id="ARBA00001933"/>
    </source>
</evidence>
<comment type="cofactor">
    <cofactor evidence="1 7">
        <name>pyridoxal 5'-phosphate</name>
        <dbReference type="ChEBI" id="CHEBI:597326"/>
    </cofactor>
</comment>
<proteinExistence type="inferred from homology"/>
<name>A0A135Z582_GARVA</name>
<reference evidence="10 11" key="1">
    <citation type="submission" date="2016-02" db="EMBL/GenBank/DDBJ databases">
        <authorList>
            <person name="Wen L."/>
            <person name="He K."/>
            <person name="Yang H."/>
        </authorList>
    </citation>
    <scope>NUCLEOTIDE SEQUENCE [LARGE SCALE GENOMIC DNA]</scope>
    <source>
        <strain evidence="10 11">CMW7778B</strain>
    </source>
</reference>
<evidence type="ECO:0000313" key="11">
    <source>
        <dbReference type="Proteomes" id="UP000070505"/>
    </source>
</evidence>
<protein>
    <recommendedName>
        <fullName evidence="3 8">Cysteine desulfurase</fullName>
        <ecNumber evidence="3 8">2.8.1.7</ecNumber>
    </recommendedName>
</protein>
<dbReference type="PATRIC" id="fig|2702.101.peg.869"/>
<dbReference type="Gene3D" id="3.90.1150.10">
    <property type="entry name" value="Aspartate Aminotransferase, domain 1"/>
    <property type="match status" value="1"/>
</dbReference>
<dbReference type="Pfam" id="PF00266">
    <property type="entry name" value="Aminotran_5"/>
    <property type="match status" value="2"/>
</dbReference>